<reference evidence="9" key="1">
    <citation type="journal article" date="2014" name="PLoS Genet.">
        <title>Signature Gene Expression Reveals Novel Clues to the Molecular Mechanisms of Dimorphic Transition in Penicillium marneffei.</title>
        <authorList>
            <person name="Yang E."/>
            <person name="Wang G."/>
            <person name="Cai J."/>
            <person name="Woo P.C."/>
            <person name="Lau S.K."/>
            <person name="Yuen K.-Y."/>
            <person name="Chow W.-N."/>
            <person name="Lin X."/>
        </authorList>
    </citation>
    <scope>NUCLEOTIDE SEQUENCE [LARGE SCALE GENOMIC DNA]</scope>
    <source>
        <strain evidence="9">PM1</strain>
    </source>
</reference>
<protein>
    <submittedName>
        <fullName evidence="9">O-methylsterigmatocystin oxidoreductase</fullName>
    </submittedName>
</protein>
<comment type="caution">
    <text evidence="9">The sequence shown here is derived from an EMBL/GenBank/DDBJ whole genome shotgun (WGS) entry which is preliminary data.</text>
</comment>
<sequence>MYVANELIGGHDHPLIVPYGMKWRTNRRIYHKHFTEKVVENDYMEIVHAESAQMLRDFVLDSEHYMDHPRRFGNSIMTSIMYGVRASTVDAPHMYRVFDTIEHFEEIIQLGATPPVDVFPFLKYIPECLLGNWVSRAKHVKRIMLATYTAGIDHIKNRRKRLGARNTFIDQLLDDEKLGLGTHRLGFLTGAITEAGSDTTATMILCFMQAMVKWPEFQRRAQKQIDAVVGEDRTPAWADYKDLPYVMAIVKECMRWRPATPAGVPHYLDEDYWIDGKLLPKGTTLILNVWGIHHDEAVFPDPDTFNPERYQDKTLLAAQYANSSDYANRDHYGYGVGRRICPGLHLADRNMFVAMAKLLWAFNFEKFIDPVTGEVAEPDSDIVTGYDSAGLVMAAHPFKLTITPRSEARCETIMREFSQAESDVFANMPARSLLAMSTRVAVQNVRMDVELMLLGLTDIGNIPYSLARPFLIKVESPKQLRELEKNSPHIMQDDRELWLEFIKRDIPQWEQYDIPSESDCWYDIYRDLLDQVQREVEEGALQLKQAVDKFYSDKASNAAVLVQDASHLPKPKRRFHASGNTRSEPKKNSIFSSKRNKVLAVPTHQLHSGASRISRVPQWLVDEHKQTPTTPTAAASRPASKAATSGSGGHAQKPSAPTVSAPRRPIIKRPVSSTSANSGTKTEPAPGSRPIVPRKRSLDGLSGRAESAGNPPVRQSPMSPAAKPLVRKRPAASQPNIFMPKKRRT</sequence>
<evidence type="ECO:0000256" key="2">
    <source>
        <dbReference type="ARBA" id="ARBA00010617"/>
    </source>
</evidence>
<dbReference type="CDD" id="cd11065">
    <property type="entry name" value="CYP64-like"/>
    <property type="match status" value="1"/>
</dbReference>
<dbReference type="SUPFAM" id="SSF48264">
    <property type="entry name" value="Cytochrome P450"/>
    <property type="match status" value="1"/>
</dbReference>
<comment type="cofactor">
    <cofactor evidence="1 7">
        <name>heme</name>
        <dbReference type="ChEBI" id="CHEBI:30413"/>
    </cofactor>
</comment>
<gene>
    <name evidence="9" type="ORF">GQ26_0151560</name>
</gene>
<evidence type="ECO:0000256" key="8">
    <source>
        <dbReference type="SAM" id="MobiDB-lite"/>
    </source>
</evidence>
<dbReference type="AlphaFoldDB" id="A0A093V5K9"/>
<dbReference type="EMBL" id="JPOX01000015">
    <property type="protein sequence ID" value="KFX47440.1"/>
    <property type="molecule type" value="Genomic_DNA"/>
</dbReference>
<evidence type="ECO:0000256" key="5">
    <source>
        <dbReference type="ARBA" id="ARBA00023004"/>
    </source>
</evidence>
<dbReference type="InterPro" id="IPR001128">
    <property type="entry name" value="Cyt_P450"/>
</dbReference>
<dbReference type="PANTHER" id="PTHR46300">
    <property type="entry name" value="P450, PUTATIVE (EUROFUNG)-RELATED-RELATED"/>
    <property type="match status" value="1"/>
</dbReference>
<evidence type="ECO:0000256" key="3">
    <source>
        <dbReference type="ARBA" id="ARBA00022723"/>
    </source>
</evidence>
<dbReference type="InterPro" id="IPR010684">
    <property type="entry name" value="RNA_pol_II_trans_fac_SIII_A"/>
</dbReference>
<feature type="region of interest" description="Disordered" evidence="8">
    <location>
        <begin position="627"/>
        <end position="745"/>
    </location>
</feature>
<evidence type="ECO:0000256" key="6">
    <source>
        <dbReference type="ARBA" id="ARBA00023033"/>
    </source>
</evidence>
<feature type="region of interest" description="Disordered" evidence="8">
    <location>
        <begin position="564"/>
        <end position="612"/>
    </location>
</feature>
<evidence type="ECO:0000256" key="7">
    <source>
        <dbReference type="PIRSR" id="PIRSR602401-1"/>
    </source>
</evidence>
<keyword evidence="6" id="KW-0503">Monooxygenase</keyword>
<evidence type="ECO:0000313" key="9">
    <source>
        <dbReference type="EMBL" id="KFX47440.1"/>
    </source>
</evidence>
<dbReference type="InterPro" id="IPR050364">
    <property type="entry name" value="Cytochrome_P450_fung"/>
</dbReference>
<dbReference type="InterPro" id="IPR036396">
    <property type="entry name" value="Cyt_P450_sf"/>
</dbReference>
<organism evidence="9">
    <name type="scientific">Talaromyces marneffei PM1</name>
    <dbReference type="NCBI Taxonomy" id="1077442"/>
    <lineage>
        <taxon>Eukaryota</taxon>
        <taxon>Fungi</taxon>
        <taxon>Dikarya</taxon>
        <taxon>Ascomycota</taxon>
        <taxon>Pezizomycotina</taxon>
        <taxon>Eurotiomycetes</taxon>
        <taxon>Eurotiomycetidae</taxon>
        <taxon>Eurotiales</taxon>
        <taxon>Trichocomaceae</taxon>
        <taxon>Talaromyces</taxon>
        <taxon>Talaromyces sect. Talaromyces</taxon>
    </lineage>
</organism>
<evidence type="ECO:0000256" key="4">
    <source>
        <dbReference type="ARBA" id="ARBA00023002"/>
    </source>
</evidence>
<feature type="compositionally biased region" description="Low complexity" evidence="8">
    <location>
        <begin position="627"/>
        <end position="645"/>
    </location>
</feature>
<accession>A0A093V5K9</accession>
<dbReference type="GO" id="GO:0005506">
    <property type="term" value="F:iron ion binding"/>
    <property type="evidence" value="ECO:0007669"/>
    <property type="project" value="InterPro"/>
</dbReference>
<dbReference type="HOGENOM" id="CLU_373047_0_0_1"/>
<dbReference type="Pfam" id="PF00067">
    <property type="entry name" value="p450"/>
    <property type="match status" value="1"/>
</dbReference>
<proteinExistence type="inferred from homology"/>
<comment type="similarity">
    <text evidence="2">Belongs to the cytochrome P450 family.</text>
</comment>
<name>A0A093V5K9_TALMA</name>
<keyword evidence="5 7" id="KW-0408">Iron</keyword>
<dbReference type="GO" id="GO:0020037">
    <property type="term" value="F:heme binding"/>
    <property type="evidence" value="ECO:0007669"/>
    <property type="project" value="InterPro"/>
</dbReference>
<dbReference type="eggNOG" id="KOG0156">
    <property type="taxonomic scope" value="Eukaryota"/>
</dbReference>
<dbReference type="PANTHER" id="PTHR46300:SF2">
    <property type="entry name" value="CYTOCHROME P450 MONOOXYGENASE ALNH-RELATED"/>
    <property type="match status" value="1"/>
</dbReference>
<dbReference type="GO" id="GO:0006368">
    <property type="term" value="P:transcription elongation by RNA polymerase II"/>
    <property type="evidence" value="ECO:0007669"/>
    <property type="project" value="InterPro"/>
</dbReference>
<dbReference type="Pfam" id="PF06881">
    <property type="entry name" value="Elongin_A"/>
    <property type="match status" value="1"/>
</dbReference>
<dbReference type="PRINTS" id="PR00463">
    <property type="entry name" value="EP450I"/>
</dbReference>
<dbReference type="InterPro" id="IPR002401">
    <property type="entry name" value="Cyt_P450_E_grp-I"/>
</dbReference>
<dbReference type="GO" id="GO:0070449">
    <property type="term" value="C:elongin complex"/>
    <property type="evidence" value="ECO:0007669"/>
    <property type="project" value="InterPro"/>
</dbReference>
<keyword evidence="7" id="KW-0349">Heme</keyword>
<evidence type="ECO:0000256" key="1">
    <source>
        <dbReference type="ARBA" id="ARBA00001971"/>
    </source>
</evidence>
<dbReference type="GO" id="GO:0016705">
    <property type="term" value="F:oxidoreductase activity, acting on paired donors, with incorporation or reduction of molecular oxygen"/>
    <property type="evidence" value="ECO:0007669"/>
    <property type="project" value="InterPro"/>
</dbReference>
<keyword evidence="4" id="KW-0560">Oxidoreductase</keyword>
<dbReference type="Gene3D" id="1.10.630.10">
    <property type="entry name" value="Cytochrome P450"/>
    <property type="match status" value="1"/>
</dbReference>
<dbReference type="PRINTS" id="PR00385">
    <property type="entry name" value="P450"/>
</dbReference>
<dbReference type="GO" id="GO:0004497">
    <property type="term" value="F:monooxygenase activity"/>
    <property type="evidence" value="ECO:0007669"/>
    <property type="project" value="UniProtKB-KW"/>
</dbReference>
<feature type="binding site" description="axial binding residue" evidence="7">
    <location>
        <position position="341"/>
    </location>
    <ligand>
        <name>heme</name>
        <dbReference type="ChEBI" id="CHEBI:30413"/>
    </ligand>
    <ligandPart>
        <name>Fe</name>
        <dbReference type="ChEBI" id="CHEBI:18248"/>
    </ligandPart>
</feature>
<keyword evidence="3 7" id="KW-0479">Metal-binding</keyword>
<dbReference type="Gene3D" id="6.10.250.3180">
    <property type="match status" value="1"/>
</dbReference>
<feature type="compositionally biased region" description="Polar residues" evidence="8">
    <location>
        <begin position="671"/>
        <end position="681"/>
    </location>
</feature>